<dbReference type="CDD" id="cd13399">
    <property type="entry name" value="Slt35-like"/>
    <property type="match status" value="1"/>
</dbReference>
<reference evidence="3" key="1">
    <citation type="submission" date="2016-04" db="EMBL/GenBank/DDBJ databases">
        <authorList>
            <person name="Evans L.H."/>
            <person name="Alamgir A."/>
            <person name="Owens N."/>
            <person name="Weber N.D."/>
            <person name="Virtaneva K."/>
            <person name="Barbian K."/>
            <person name="Babar A."/>
            <person name="Rosenke K."/>
        </authorList>
    </citation>
    <scope>NUCLEOTIDE SEQUENCE</scope>
    <source>
        <strain evidence="3">86</strain>
    </source>
</reference>
<dbReference type="PROSITE" id="PS51257">
    <property type="entry name" value="PROKAR_LIPOPROTEIN"/>
    <property type="match status" value="1"/>
</dbReference>
<dbReference type="InterPro" id="IPR023346">
    <property type="entry name" value="Lysozyme-like_dom_sf"/>
</dbReference>
<dbReference type="GO" id="GO:0009253">
    <property type="term" value="P:peptidoglycan catabolic process"/>
    <property type="evidence" value="ECO:0007669"/>
    <property type="project" value="TreeGrafter"/>
</dbReference>
<dbReference type="NCBIfam" id="TIGR02283">
    <property type="entry name" value="MltB_2"/>
    <property type="match status" value="1"/>
</dbReference>
<dbReference type="GO" id="GO:0008933">
    <property type="term" value="F:peptidoglycan lytic transglycosylase activity"/>
    <property type="evidence" value="ECO:0007669"/>
    <property type="project" value="TreeGrafter"/>
</dbReference>
<dbReference type="Gene3D" id="1.10.8.350">
    <property type="entry name" value="Bacterial muramidase"/>
    <property type="match status" value="1"/>
</dbReference>
<evidence type="ECO:0000259" key="2">
    <source>
        <dbReference type="Pfam" id="PF13406"/>
    </source>
</evidence>
<dbReference type="PANTHER" id="PTHR30163:SF8">
    <property type="entry name" value="LYTIC MUREIN TRANSGLYCOSYLASE"/>
    <property type="match status" value="1"/>
</dbReference>
<dbReference type="PANTHER" id="PTHR30163">
    <property type="entry name" value="MEMBRANE-BOUND LYTIC MUREIN TRANSGLYCOSYLASE B"/>
    <property type="match status" value="1"/>
</dbReference>
<gene>
    <name evidence="3" type="ORF">KL86APRO_10579</name>
</gene>
<dbReference type="AlphaFoldDB" id="A0A212J6B3"/>
<dbReference type="EMBL" id="FLUO01000001">
    <property type="protein sequence ID" value="SBV94992.1"/>
    <property type="molecule type" value="Genomic_DNA"/>
</dbReference>
<dbReference type="SUPFAM" id="SSF53955">
    <property type="entry name" value="Lysozyme-like"/>
    <property type="match status" value="1"/>
</dbReference>
<accession>A0A212J6B3</accession>
<feature type="domain" description="Transglycosylase SLT" evidence="2">
    <location>
        <begin position="80"/>
        <end position="371"/>
    </location>
</feature>
<evidence type="ECO:0000256" key="1">
    <source>
        <dbReference type="SAM" id="MobiDB-lite"/>
    </source>
</evidence>
<protein>
    <submittedName>
        <fullName evidence="3">Lytic murein transglycosylase</fullName>
    </submittedName>
</protein>
<dbReference type="InterPro" id="IPR031304">
    <property type="entry name" value="SLT_2"/>
</dbReference>
<dbReference type="Gene3D" id="1.10.530.10">
    <property type="match status" value="1"/>
</dbReference>
<dbReference type="FunFam" id="1.10.8.350:FF:000001">
    <property type="entry name" value="Lytic murein transglycosylase B"/>
    <property type="match status" value="1"/>
</dbReference>
<dbReference type="InterPro" id="IPR011970">
    <property type="entry name" value="MltB_2"/>
</dbReference>
<organism evidence="3">
    <name type="scientific">uncultured Alphaproteobacteria bacterium</name>
    <dbReference type="NCBI Taxonomy" id="91750"/>
    <lineage>
        <taxon>Bacteria</taxon>
        <taxon>Pseudomonadati</taxon>
        <taxon>Pseudomonadota</taxon>
        <taxon>Alphaproteobacteria</taxon>
        <taxon>environmental samples</taxon>
    </lineage>
</organism>
<name>A0A212J6B3_9PROT</name>
<evidence type="ECO:0000313" key="3">
    <source>
        <dbReference type="EMBL" id="SBV94992.1"/>
    </source>
</evidence>
<proteinExistence type="predicted"/>
<dbReference type="InterPro" id="IPR043426">
    <property type="entry name" value="MltB-like"/>
</dbReference>
<feature type="region of interest" description="Disordered" evidence="1">
    <location>
        <begin position="36"/>
        <end position="62"/>
    </location>
</feature>
<sequence length="376" mass="41046">MRSVGRYILGPLLAVGAAALLAGCVSDGRVAAAKPVRTQQPSAAPAHDFGDEAPIADGTPTGKVASEQLASLEAPPNPDFQVWLGELRSEALGKGIRKSTLDAALGNLRPIPRVIELDRNQPEFKLTYRQYLERVVPQSRIDKGRKMLAENRKLLDPIAAKYGVPAQYLVAFWGVETDFGRVTGGFPVIPALATLAHDGRRSSFFRRELLFALQIVDEGHVTPEKMVGSWAGAMGQCQFMPSSFVHYAVDADGDGRKNLWTDKADVFASAANYLREAGWQAHESWGRPVTLPKKFDRRLGGSERRSFRTWAALGLKDASGKPLPRTDETAALVIPDPDDAATAFLVTDNYFTILKWNRSTFYALAVGQLADALAKR</sequence>
<dbReference type="Pfam" id="PF13406">
    <property type="entry name" value="SLT_2"/>
    <property type="match status" value="1"/>
</dbReference>